<keyword evidence="3" id="KW-1003">Cell membrane</keyword>
<evidence type="ECO:0000256" key="4">
    <source>
        <dbReference type="ARBA" id="ARBA00022692"/>
    </source>
</evidence>
<feature type="transmembrane region" description="Helical" evidence="7">
    <location>
        <begin position="149"/>
        <end position="169"/>
    </location>
</feature>
<gene>
    <name evidence="10" type="ORF">EDD39_4662</name>
</gene>
<feature type="chain" id="PRO_5039642183" evidence="8">
    <location>
        <begin position="26"/>
        <end position="332"/>
    </location>
</feature>
<evidence type="ECO:0000256" key="8">
    <source>
        <dbReference type="SAM" id="SignalP"/>
    </source>
</evidence>
<comment type="subcellular location">
    <subcellularLocation>
        <location evidence="1 7">Cell membrane</location>
        <topology evidence="1 7">Multi-pass membrane protein</topology>
    </subcellularLocation>
</comment>
<feature type="transmembrane region" description="Helical" evidence="7">
    <location>
        <begin position="254"/>
        <end position="276"/>
    </location>
</feature>
<dbReference type="PANTHER" id="PTHR43163">
    <property type="entry name" value="DIPEPTIDE TRANSPORT SYSTEM PERMEASE PROTEIN DPPB-RELATED"/>
    <property type="match status" value="1"/>
</dbReference>
<dbReference type="GO" id="GO:0005886">
    <property type="term" value="C:plasma membrane"/>
    <property type="evidence" value="ECO:0007669"/>
    <property type="project" value="UniProtKB-SubCell"/>
</dbReference>
<feature type="signal peptide" evidence="8">
    <location>
        <begin position="1"/>
        <end position="25"/>
    </location>
</feature>
<evidence type="ECO:0000256" key="6">
    <source>
        <dbReference type="ARBA" id="ARBA00023136"/>
    </source>
</evidence>
<protein>
    <submittedName>
        <fullName evidence="10">Peptide/nickel transport system permease protein</fullName>
    </submittedName>
</protein>
<dbReference type="Gene3D" id="1.10.3720.10">
    <property type="entry name" value="MetI-like"/>
    <property type="match status" value="1"/>
</dbReference>
<evidence type="ECO:0000313" key="10">
    <source>
        <dbReference type="EMBL" id="ROR46393.1"/>
    </source>
</evidence>
<dbReference type="SUPFAM" id="SSF161098">
    <property type="entry name" value="MetI-like"/>
    <property type="match status" value="1"/>
</dbReference>
<keyword evidence="8" id="KW-0732">Signal</keyword>
<organism evidence="10 11">
    <name type="scientific">Kitasatospora cineracea</name>
    <dbReference type="NCBI Taxonomy" id="88074"/>
    <lineage>
        <taxon>Bacteria</taxon>
        <taxon>Bacillati</taxon>
        <taxon>Actinomycetota</taxon>
        <taxon>Actinomycetes</taxon>
        <taxon>Kitasatosporales</taxon>
        <taxon>Streptomycetaceae</taxon>
        <taxon>Kitasatospora</taxon>
    </lineage>
</organism>
<keyword evidence="2 7" id="KW-0813">Transport</keyword>
<feature type="transmembrane region" description="Helical" evidence="7">
    <location>
        <begin position="116"/>
        <end position="137"/>
    </location>
</feature>
<feature type="transmembrane region" description="Helical" evidence="7">
    <location>
        <begin position="296"/>
        <end position="318"/>
    </location>
</feature>
<dbReference type="InterPro" id="IPR000515">
    <property type="entry name" value="MetI-like"/>
</dbReference>
<keyword evidence="4 7" id="KW-0812">Transmembrane</keyword>
<dbReference type="Pfam" id="PF19300">
    <property type="entry name" value="BPD_transp_1_N"/>
    <property type="match status" value="1"/>
</dbReference>
<dbReference type="EMBL" id="RJVJ01000001">
    <property type="protein sequence ID" value="ROR46393.1"/>
    <property type="molecule type" value="Genomic_DNA"/>
</dbReference>
<comment type="caution">
    <text evidence="10">The sequence shown here is derived from an EMBL/GenBank/DDBJ whole genome shotgun (WGS) entry which is preliminary data.</text>
</comment>
<evidence type="ECO:0000256" key="2">
    <source>
        <dbReference type="ARBA" id="ARBA00022448"/>
    </source>
</evidence>
<sequence length="332" mass="33915">MGRYLLSRLAAAAATLLAVCATVFAVFQVFPAAPAQAICGKGCSPGTIASINRALGLDRPLPERFASYLTGIVTGRDYGTGPHPVHCSFPCLGFSFQDGATVTSLLGSRLAVSASVALGAAVLFLTGGVLVGTAAALRPGSRLDRGLMTAVLAASAPPAFLTALVLTALLPGRLGVLPYPQYTPLTDAPAAWCRGLLLPWLTLAAACTAPYARHVRTGLARAMAEDYVRTARAKGAGPLRTAVKHGLRPALTPLLTLFGLQLARLLGGTVVVESVFGLPGLGHLLIQAVDQADLPVVLGVSLLAAALVLAANLAVDLLHAALDPRARTGGGR</sequence>
<proteinExistence type="inferred from homology"/>
<evidence type="ECO:0000256" key="3">
    <source>
        <dbReference type="ARBA" id="ARBA00022475"/>
    </source>
</evidence>
<keyword evidence="6 7" id="KW-0472">Membrane</keyword>
<reference evidence="10 11" key="1">
    <citation type="submission" date="2018-11" db="EMBL/GenBank/DDBJ databases">
        <title>Sequencing the genomes of 1000 actinobacteria strains.</title>
        <authorList>
            <person name="Klenk H.-P."/>
        </authorList>
    </citation>
    <scope>NUCLEOTIDE SEQUENCE [LARGE SCALE GENOMIC DNA]</scope>
    <source>
        <strain evidence="10 11">DSM 44780</strain>
    </source>
</reference>
<evidence type="ECO:0000256" key="5">
    <source>
        <dbReference type="ARBA" id="ARBA00022989"/>
    </source>
</evidence>
<name>A0A8G1UM47_9ACTN</name>
<dbReference type="OrthoDB" id="9778910at2"/>
<dbReference type="PROSITE" id="PS50928">
    <property type="entry name" value="ABC_TM1"/>
    <property type="match status" value="1"/>
</dbReference>
<evidence type="ECO:0000256" key="1">
    <source>
        <dbReference type="ARBA" id="ARBA00004651"/>
    </source>
</evidence>
<evidence type="ECO:0000259" key="9">
    <source>
        <dbReference type="PROSITE" id="PS50928"/>
    </source>
</evidence>
<feature type="transmembrane region" description="Helical" evidence="7">
    <location>
        <begin position="189"/>
        <end position="212"/>
    </location>
</feature>
<dbReference type="InterPro" id="IPR035906">
    <property type="entry name" value="MetI-like_sf"/>
</dbReference>
<dbReference type="GO" id="GO:0055085">
    <property type="term" value="P:transmembrane transport"/>
    <property type="evidence" value="ECO:0007669"/>
    <property type="project" value="InterPro"/>
</dbReference>
<dbReference type="PANTHER" id="PTHR43163:SF6">
    <property type="entry name" value="DIPEPTIDE TRANSPORT SYSTEM PERMEASE PROTEIN DPPB-RELATED"/>
    <property type="match status" value="1"/>
</dbReference>
<comment type="similarity">
    <text evidence="7">Belongs to the binding-protein-dependent transport system permease family.</text>
</comment>
<dbReference type="RefSeq" id="WP_123558927.1">
    <property type="nucleotide sequence ID" value="NZ_RJVJ01000001.1"/>
</dbReference>
<dbReference type="Pfam" id="PF00528">
    <property type="entry name" value="BPD_transp_1"/>
    <property type="match status" value="1"/>
</dbReference>
<evidence type="ECO:0000256" key="7">
    <source>
        <dbReference type="RuleBase" id="RU363032"/>
    </source>
</evidence>
<accession>A0A8G1UM47</accession>
<evidence type="ECO:0000313" key="11">
    <source>
        <dbReference type="Proteomes" id="UP000267408"/>
    </source>
</evidence>
<keyword evidence="5 7" id="KW-1133">Transmembrane helix</keyword>
<feature type="domain" description="ABC transmembrane type-1" evidence="9">
    <location>
        <begin position="110"/>
        <end position="319"/>
    </location>
</feature>
<dbReference type="CDD" id="cd06261">
    <property type="entry name" value="TM_PBP2"/>
    <property type="match status" value="1"/>
</dbReference>
<dbReference type="Proteomes" id="UP000267408">
    <property type="component" value="Unassembled WGS sequence"/>
</dbReference>
<dbReference type="InterPro" id="IPR045621">
    <property type="entry name" value="BPD_transp_1_N"/>
</dbReference>
<dbReference type="AlphaFoldDB" id="A0A8G1UM47"/>